<proteinExistence type="inferred from homology"/>
<organism evidence="12 13">
    <name type="scientific">Ferroglobus placidus (strain DSM 10642 / AEDII12DO)</name>
    <dbReference type="NCBI Taxonomy" id="589924"/>
    <lineage>
        <taxon>Archaea</taxon>
        <taxon>Methanobacteriati</taxon>
        <taxon>Methanobacteriota</taxon>
        <taxon>Archaeoglobi</taxon>
        <taxon>Archaeoglobales</taxon>
        <taxon>Archaeoglobaceae</taxon>
        <taxon>Ferroglobus</taxon>
    </lineage>
</organism>
<evidence type="ECO:0000256" key="10">
    <source>
        <dbReference type="HAMAP-Rule" id="MF_01405"/>
    </source>
</evidence>
<reference evidence="13" key="1">
    <citation type="submission" date="2010-02" db="EMBL/GenBank/DDBJ databases">
        <title>Complete sequence of Ferroglobus placidus DSM 10642.</title>
        <authorList>
            <consortium name="US DOE Joint Genome Institute"/>
            <person name="Lucas S."/>
            <person name="Copeland A."/>
            <person name="Lapidus A."/>
            <person name="Cheng J.-F."/>
            <person name="Bruce D."/>
            <person name="Goodwin L."/>
            <person name="Pitluck S."/>
            <person name="Saunders E."/>
            <person name="Brettin T."/>
            <person name="Detter J.C."/>
            <person name="Han C."/>
            <person name="Tapia R."/>
            <person name="Larimer F."/>
            <person name="Land M."/>
            <person name="Hauser L."/>
            <person name="Kyrpides N."/>
            <person name="Ivanova N."/>
            <person name="Holmes D."/>
            <person name="Lovley D."/>
            <person name="Kyrpides N."/>
            <person name="Anderson I.J."/>
            <person name="Woyke T."/>
        </authorList>
    </citation>
    <scope>NUCLEOTIDE SEQUENCE [LARGE SCALE GENOMIC DNA]</scope>
    <source>
        <strain evidence="13">DSM 10642 / AEDII12DO</strain>
    </source>
</reference>
<feature type="binding site" evidence="10">
    <location>
        <begin position="7"/>
        <end position="12"/>
    </location>
    <ligand>
        <name>substrate</name>
    </ligand>
</feature>
<dbReference type="PANTHER" id="PTHR11067">
    <property type="entry name" value="INOSINE TRIPHOSPHATE PYROPHOSPHATASE/HAM1 PROTEIN"/>
    <property type="match status" value="1"/>
</dbReference>
<feature type="active site" description="Proton acceptor" evidence="10">
    <location>
        <position position="65"/>
    </location>
</feature>
<dbReference type="GO" id="GO:0046872">
    <property type="term" value="F:metal ion binding"/>
    <property type="evidence" value="ECO:0007669"/>
    <property type="project" value="UniProtKB-KW"/>
</dbReference>
<evidence type="ECO:0000256" key="4">
    <source>
        <dbReference type="ARBA" id="ARBA00022741"/>
    </source>
</evidence>
<dbReference type="GO" id="GO:0035870">
    <property type="term" value="F:dITP diphosphatase activity"/>
    <property type="evidence" value="ECO:0007669"/>
    <property type="project" value="UniProtKB-UniRule"/>
</dbReference>
<dbReference type="GO" id="GO:0036222">
    <property type="term" value="F:XTP diphosphatase activity"/>
    <property type="evidence" value="ECO:0007669"/>
    <property type="project" value="UniProtKB-UniRule"/>
</dbReference>
<feature type="binding site" evidence="10">
    <location>
        <begin position="140"/>
        <end position="143"/>
    </location>
    <ligand>
        <name>substrate</name>
    </ligand>
</feature>
<evidence type="ECO:0000256" key="3">
    <source>
        <dbReference type="ARBA" id="ARBA00022723"/>
    </source>
</evidence>
<evidence type="ECO:0000313" key="12">
    <source>
        <dbReference type="EMBL" id="ADC65431.1"/>
    </source>
</evidence>
<accession>D3RY68</accession>
<keyword evidence="13" id="KW-1185">Reference proteome</keyword>
<comment type="cofactor">
    <cofactor evidence="10">
        <name>Mg(2+)</name>
        <dbReference type="ChEBI" id="CHEBI:18420"/>
    </cofactor>
    <text evidence="10">Binds 1 Mg(2+) ion per subunit.</text>
</comment>
<comment type="catalytic activity">
    <reaction evidence="8 10">
        <text>dITP + H2O = dIMP + diphosphate + H(+)</text>
        <dbReference type="Rhea" id="RHEA:28342"/>
        <dbReference type="ChEBI" id="CHEBI:15377"/>
        <dbReference type="ChEBI" id="CHEBI:15378"/>
        <dbReference type="ChEBI" id="CHEBI:33019"/>
        <dbReference type="ChEBI" id="CHEBI:61194"/>
        <dbReference type="ChEBI" id="CHEBI:61382"/>
        <dbReference type="EC" id="3.6.1.66"/>
    </reaction>
</comment>
<protein>
    <recommendedName>
        <fullName evidence="10">dITP/XTP pyrophosphatase</fullName>
        <ecNumber evidence="10">3.6.1.66</ecNumber>
    </recommendedName>
    <alternativeName>
        <fullName evidence="10">Non-canonical purine NTP pyrophosphatase</fullName>
    </alternativeName>
    <alternativeName>
        <fullName evidence="10">Non-standard purine NTP pyrophosphatase</fullName>
    </alternativeName>
    <alternativeName>
        <fullName evidence="10">Nucleoside-triphosphate diphosphatase</fullName>
    </alternativeName>
    <alternativeName>
        <fullName evidence="10">Nucleoside-triphosphate pyrophosphatase</fullName>
        <shortName evidence="10">NTPase</shortName>
    </alternativeName>
</protein>
<evidence type="ECO:0000256" key="2">
    <source>
        <dbReference type="ARBA" id="ARBA00011738"/>
    </source>
</evidence>
<dbReference type="eggNOG" id="arCOG04184">
    <property type="taxonomic scope" value="Archaea"/>
</dbReference>
<evidence type="ECO:0000256" key="11">
    <source>
        <dbReference type="RuleBase" id="RU003781"/>
    </source>
</evidence>
<feature type="binding site" evidence="10">
    <location>
        <begin position="165"/>
        <end position="166"/>
    </location>
    <ligand>
        <name>substrate</name>
    </ligand>
</feature>
<dbReference type="EC" id="3.6.1.66" evidence="10"/>
<comment type="catalytic activity">
    <reaction evidence="10">
        <text>ITP + H2O = IMP + diphosphate + H(+)</text>
        <dbReference type="Rhea" id="RHEA:29399"/>
        <dbReference type="ChEBI" id="CHEBI:15377"/>
        <dbReference type="ChEBI" id="CHEBI:15378"/>
        <dbReference type="ChEBI" id="CHEBI:33019"/>
        <dbReference type="ChEBI" id="CHEBI:58053"/>
        <dbReference type="ChEBI" id="CHEBI:61402"/>
        <dbReference type="EC" id="3.6.1.66"/>
    </reaction>
</comment>
<dbReference type="OrthoDB" id="372108at2157"/>
<feature type="binding site" evidence="10">
    <location>
        <position position="36"/>
    </location>
    <ligand>
        <name>Mg(2+)</name>
        <dbReference type="ChEBI" id="CHEBI:18420"/>
    </ligand>
</feature>
<comment type="function">
    <text evidence="10">Pyrophosphatase that catalyzes the hydrolysis of nucleoside triphosphates to their monophosphate derivatives, with a high preference for the non-canonical purine nucleotides XTP (xanthosine triphosphate), dITP (deoxyinosine triphosphate) and ITP. Seems to function as a house-cleaning enzyme that removes non-canonical purine nucleotides from the nucleotide pool, thus preventing their incorporation into DNA/RNA and avoiding chromosomal lesions.</text>
</comment>
<feature type="binding site" evidence="10">
    <location>
        <position position="65"/>
    </location>
    <ligand>
        <name>Mg(2+)</name>
        <dbReference type="ChEBI" id="CHEBI:18420"/>
    </ligand>
</feature>
<name>D3RY68_FERPA</name>
<dbReference type="Gene3D" id="3.90.950.10">
    <property type="match status" value="1"/>
</dbReference>
<dbReference type="KEGG" id="fpl:Ferp_1277"/>
<evidence type="ECO:0000256" key="6">
    <source>
        <dbReference type="ARBA" id="ARBA00022842"/>
    </source>
</evidence>
<evidence type="ECO:0000256" key="9">
    <source>
        <dbReference type="ARBA" id="ARBA00052017"/>
    </source>
</evidence>
<dbReference type="GO" id="GO:0005737">
    <property type="term" value="C:cytoplasm"/>
    <property type="evidence" value="ECO:0007669"/>
    <property type="project" value="TreeGrafter"/>
</dbReference>
<comment type="subunit">
    <text evidence="2 10">Homodimer.</text>
</comment>
<keyword evidence="6 10" id="KW-0460">Magnesium</keyword>
<sequence>MKLNFVTTNEGKYREVRGIAEEYGIEVSWLNYRYDEFQGESLEEVALKSAKYLANRIEPMFVIEDSGLFVEALKGFPGVYSSYVFKTIGNEGILKLMEGVENRKAKFVAVVVFYDGSEFHIFKGEVEGRIAEEIRGTHGFGFDPIFEYQGKTFAEMGEEKNKVSHRRKAFQSFFEWLTKNF</sequence>
<dbReference type="STRING" id="589924.Ferp_1277"/>
<dbReference type="InterPro" id="IPR020922">
    <property type="entry name" value="dITP/XTP_pyrophosphatase"/>
</dbReference>
<dbReference type="GO" id="GO:0009117">
    <property type="term" value="P:nucleotide metabolic process"/>
    <property type="evidence" value="ECO:0007669"/>
    <property type="project" value="UniProtKB-KW"/>
</dbReference>
<evidence type="ECO:0000256" key="7">
    <source>
        <dbReference type="ARBA" id="ARBA00023080"/>
    </source>
</evidence>
<keyword evidence="4 10" id="KW-0547">Nucleotide-binding</keyword>
<dbReference type="HAMAP" id="MF_01405">
    <property type="entry name" value="Non_canon_purine_NTPase"/>
    <property type="match status" value="1"/>
</dbReference>
<dbReference type="GO" id="GO:0009146">
    <property type="term" value="P:purine nucleoside triphosphate catabolic process"/>
    <property type="evidence" value="ECO:0007669"/>
    <property type="project" value="UniProtKB-UniRule"/>
</dbReference>
<feature type="binding site" evidence="10">
    <location>
        <position position="66"/>
    </location>
    <ligand>
        <name>substrate</name>
    </ligand>
</feature>
<dbReference type="PaxDb" id="589924-Ferp_1277"/>
<dbReference type="HOGENOM" id="CLU_082080_1_0_2"/>
<dbReference type="AlphaFoldDB" id="D3RY68"/>
<keyword evidence="3 10" id="KW-0479">Metal-binding</keyword>
<dbReference type="Pfam" id="PF01725">
    <property type="entry name" value="Ham1p_like"/>
    <property type="match status" value="1"/>
</dbReference>
<dbReference type="RefSeq" id="WP_012965774.1">
    <property type="nucleotide sequence ID" value="NC_013849.1"/>
</dbReference>
<gene>
    <name evidence="12" type="ordered locus">Ferp_1277</name>
</gene>
<keyword evidence="7 10" id="KW-0546">Nucleotide metabolism</keyword>
<dbReference type="CDD" id="cd00515">
    <property type="entry name" value="HAM1"/>
    <property type="match status" value="1"/>
</dbReference>
<evidence type="ECO:0000256" key="5">
    <source>
        <dbReference type="ARBA" id="ARBA00022801"/>
    </source>
</evidence>
<dbReference type="FunFam" id="3.90.950.10:FF:000001">
    <property type="entry name" value="dITP/XTP pyrophosphatase"/>
    <property type="match status" value="1"/>
</dbReference>
<dbReference type="NCBIfam" id="NF011396">
    <property type="entry name" value="PRK14821.1"/>
    <property type="match status" value="1"/>
</dbReference>
<feature type="binding site" evidence="10">
    <location>
        <position position="160"/>
    </location>
    <ligand>
        <name>substrate</name>
    </ligand>
</feature>
<dbReference type="InterPro" id="IPR029001">
    <property type="entry name" value="ITPase-like_fam"/>
</dbReference>
<dbReference type="NCBIfam" id="TIGR00042">
    <property type="entry name" value="RdgB/HAM1 family non-canonical purine NTP pyrophosphatase"/>
    <property type="match status" value="1"/>
</dbReference>
<dbReference type="PANTHER" id="PTHR11067:SF9">
    <property type="entry name" value="INOSINE TRIPHOSPHATE PYROPHOSPHATASE"/>
    <property type="match status" value="1"/>
</dbReference>
<dbReference type="GO" id="GO:0017111">
    <property type="term" value="F:ribonucleoside triphosphate phosphatase activity"/>
    <property type="evidence" value="ECO:0007669"/>
    <property type="project" value="InterPro"/>
</dbReference>
<dbReference type="InterPro" id="IPR002637">
    <property type="entry name" value="RdgB/HAM1"/>
</dbReference>
<keyword evidence="5 10" id="KW-0378">Hydrolase</keyword>
<evidence type="ECO:0000256" key="8">
    <source>
        <dbReference type="ARBA" id="ARBA00051875"/>
    </source>
</evidence>
<dbReference type="GeneID" id="8778790"/>
<evidence type="ECO:0000256" key="1">
    <source>
        <dbReference type="ARBA" id="ARBA00008023"/>
    </source>
</evidence>
<dbReference type="GO" id="GO:0036220">
    <property type="term" value="F:ITP diphosphatase activity"/>
    <property type="evidence" value="ECO:0007669"/>
    <property type="project" value="UniProtKB-UniRule"/>
</dbReference>
<reference evidence="12 13" key="2">
    <citation type="journal article" date="2011" name="Stand. Genomic Sci.">
        <title>Complete genome sequence of Ferroglobus placidus AEDII12DO.</title>
        <authorList>
            <person name="Anderson I."/>
            <person name="Risso C."/>
            <person name="Holmes D."/>
            <person name="Lucas S."/>
            <person name="Copeland A."/>
            <person name="Lapidus A."/>
            <person name="Cheng J.F."/>
            <person name="Bruce D."/>
            <person name="Goodwin L."/>
            <person name="Pitluck S."/>
            <person name="Saunders E."/>
            <person name="Brettin T."/>
            <person name="Detter J.C."/>
            <person name="Han C."/>
            <person name="Tapia R."/>
            <person name="Larimer F."/>
            <person name="Land M."/>
            <person name="Hauser L."/>
            <person name="Woyke T."/>
            <person name="Lovley D."/>
            <person name="Kyrpides N."/>
            <person name="Ivanova N."/>
        </authorList>
    </citation>
    <scope>NUCLEOTIDE SEQUENCE [LARGE SCALE GENOMIC DNA]</scope>
    <source>
        <strain evidence="13">DSM 10642 / AEDII12DO</strain>
    </source>
</reference>
<evidence type="ECO:0000313" key="13">
    <source>
        <dbReference type="Proteomes" id="UP000002613"/>
    </source>
</evidence>
<comment type="catalytic activity">
    <reaction evidence="9 10">
        <text>XTP + H2O = XMP + diphosphate + H(+)</text>
        <dbReference type="Rhea" id="RHEA:28610"/>
        <dbReference type="ChEBI" id="CHEBI:15377"/>
        <dbReference type="ChEBI" id="CHEBI:15378"/>
        <dbReference type="ChEBI" id="CHEBI:33019"/>
        <dbReference type="ChEBI" id="CHEBI:57464"/>
        <dbReference type="ChEBI" id="CHEBI:61314"/>
        <dbReference type="EC" id="3.6.1.66"/>
    </reaction>
</comment>
<dbReference type="GO" id="GO:0000166">
    <property type="term" value="F:nucleotide binding"/>
    <property type="evidence" value="ECO:0007669"/>
    <property type="project" value="UniProtKB-KW"/>
</dbReference>
<dbReference type="SUPFAM" id="SSF52972">
    <property type="entry name" value="ITPase-like"/>
    <property type="match status" value="1"/>
</dbReference>
<dbReference type="Proteomes" id="UP000002613">
    <property type="component" value="Chromosome"/>
</dbReference>
<dbReference type="EMBL" id="CP001899">
    <property type="protein sequence ID" value="ADC65431.1"/>
    <property type="molecule type" value="Genomic_DNA"/>
</dbReference>
<comment type="similarity">
    <text evidence="1 10 11">Belongs to the HAM1 NTPase family.</text>
</comment>